<gene>
    <name evidence="1" type="ORF">PODLI_1B036135</name>
</gene>
<keyword evidence="2" id="KW-1185">Reference proteome</keyword>
<reference evidence="1" key="1">
    <citation type="submission" date="2022-12" db="EMBL/GenBank/DDBJ databases">
        <authorList>
            <person name="Alioto T."/>
            <person name="Alioto T."/>
            <person name="Gomez Garrido J."/>
        </authorList>
    </citation>
    <scope>NUCLEOTIDE SEQUENCE</scope>
</reference>
<organism evidence="1 2">
    <name type="scientific">Podarcis lilfordi</name>
    <name type="common">Lilford's wall lizard</name>
    <dbReference type="NCBI Taxonomy" id="74358"/>
    <lineage>
        <taxon>Eukaryota</taxon>
        <taxon>Metazoa</taxon>
        <taxon>Chordata</taxon>
        <taxon>Craniata</taxon>
        <taxon>Vertebrata</taxon>
        <taxon>Euteleostomi</taxon>
        <taxon>Lepidosauria</taxon>
        <taxon>Squamata</taxon>
        <taxon>Bifurcata</taxon>
        <taxon>Unidentata</taxon>
        <taxon>Episquamata</taxon>
        <taxon>Laterata</taxon>
        <taxon>Lacertibaenia</taxon>
        <taxon>Lacertidae</taxon>
        <taxon>Podarcis</taxon>
    </lineage>
</organism>
<dbReference type="Proteomes" id="UP001178461">
    <property type="component" value="Chromosome 7"/>
</dbReference>
<evidence type="ECO:0000313" key="2">
    <source>
        <dbReference type="Proteomes" id="UP001178461"/>
    </source>
</evidence>
<protein>
    <submittedName>
        <fullName evidence="1">Uncharacterized protein</fullName>
    </submittedName>
</protein>
<name>A0AA35P8B4_9SAUR</name>
<dbReference type="EMBL" id="OX395132">
    <property type="protein sequence ID" value="CAI5779366.1"/>
    <property type="molecule type" value="Genomic_DNA"/>
</dbReference>
<accession>A0AA35P8B4</accession>
<sequence length="95" mass="10679">MGCSFYLSGISLSHLQRKKGNYRGRYFSLSLPSLSLWFSVRVHFGDRKPASVTERKWFGAERGGGCPGWNREGPEKLLGEYLSGAGRAEILLQRL</sequence>
<dbReference type="AlphaFoldDB" id="A0AA35P8B4"/>
<evidence type="ECO:0000313" key="1">
    <source>
        <dbReference type="EMBL" id="CAI5779366.1"/>
    </source>
</evidence>
<proteinExistence type="predicted"/>